<dbReference type="InterPro" id="IPR013216">
    <property type="entry name" value="Methyltransf_11"/>
</dbReference>
<feature type="domain" description="Methyltransferase type 11" evidence="1">
    <location>
        <begin position="36"/>
        <end position="82"/>
    </location>
</feature>
<dbReference type="EMBL" id="LCKQ01000010">
    <property type="protein sequence ID" value="KKU03799.1"/>
    <property type="molecule type" value="Genomic_DNA"/>
</dbReference>
<dbReference type="GO" id="GO:0008757">
    <property type="term" value="F:S-adenosylmethionine-dependent methyltransferase activity"/>
    <property type="evidence" value="ECO:0007669"/>
    <property type="project" value="InterPro"/>
</dbReference>
<comment type="caution">
    <text evidence="2">The sequence shown here is derived from an EMBL/GenBank/DDBJ whole genome shotgun (WGS) entry which is preliminary data.</text>
</comment>
<evidence type="ECO:0000313" key="2">
    <source>
        <dbReference type="EMBL" id="KKU03799.1"/>
    </source>
</evidence>
<accession>A0A0G1M687</accession>
<dbReference type="AlphaFoldDB" id="A0A0G1M687"/>
<dbReference type="GO" id="GO:0032259">
    <property type="term" value="P:methylation"/>
    <property type="evidence" value="ECO:0007669"/>
    <property type="project" value="UniProtKB-KW"/>
</dbReference>
<proteinExistence type="predicted"/>
<keyword evidence="2" id="KW-0808">Transferase</keyword>
<evidence type="ECO:0000259" key="1">
    <source>
        <dbReference type="Pfam" id="PF08241"/>
    </source>
</evidence>
<sequence>MKKDKVILNLGSGKTRIPGVINVDVVNIPGYTDVVHDLDVTPYPFSKNSVDEIHIYHLLEHLSHPIKKIEEIYRILKPGGILHLRVPHFSSMGAFTDITHQRPFGYYSFDCFEVDSYHHFYSTARFKITNKQIKYFGLYPNTGIYEKYIHKNTCPLLARPFVHLINFLIKLSPSFFERIWCYWVGGATEIVINMKKVK</sequence>
<reference evidence="2 3" key="1">
    <citation type="journal article" date="2015" name="Nature">
        <title>rRNA introns, odd ribosomes, and small enigmatic genomes across a large radiation of phyla.</title>
        <authorList>
            <person name="Brown C.T."/>
            <person name="Hug L.A."/>
            <person name="Thomas B.C."/>
            <person name="Sharon I."/>
            <person name="Castelle C.J."/>
            <person name="Singh A."/>
            <person name="Wilkins M.J."/>
            <person name="Williams K.H."/>
            <person name="Banfield J.F."/>
        </authorList>
    </citation>
    <scope>NUCLEOTIDE SEQUENCE [LARGE SCALE GENOMIC DNA]</scope>
</reference>
<dbReference type="Pfam" id="PF08241">
    <property type="entry name" value="Methyltransf_11"/>
    <property type="match status" value="1"/>
</dbReference>
<gene>
    <name evidence="2" type="ORF">UX03_C0010G0015</name>
</gene>
<protein>
    <submittedName>
        <fullName evidence="2">Methyltransferase domain protein</fullName>
    </submittedName>
</protein>
<dbReference type="InterPro" id="IPR029063">
    <property type="entry name" value="SAM-dependent_MTases_sf"/>
</dbReference>
<keyword evidence="2" id="KW-0489">Methyltransferase</keyword>
<dbReference type="Gene3D" id="3.40.50.150">
    <property type="entry name" value="Vaccinia Virus protein VP39"/>
    <property type="match status" value="1"/>
</dbReference>
<evidence type="ECO:0000313" key="3">
    <source>
        <dbReference type="Proteomes" id="UP000034086"/>
    </source>
</evidence>
<dbReference type="Proteomes" id="UP000034086">
    <property type="component" value="Unassembled WGS sequence"/>
</dbReference>
<organism evidence="2 3">
    <name type="scientific">Candidatus Woesebacteria bacterium GW2011_GWE1_45_18</name>
    <dbReference type="NCBI Taxonomy" id="1618598"/>
    <lineage>
        <taxon>Bacteria</taxon>
        <taxon>Candidatus Woeseibacteriota</taxon>
    </lineage>
</organism>
<name>A0A0G1M687_9BACT</name>
<dbReference type="SUPFAM" id="SSF53335">
    <property type="entry name" value="S-adenosyl-L-methionine-dependent methyltransferases"/>
    <property type="match status" value="1"/>
</dbReference>